<dbReference type="InterPro" id="IPR006101">
    <property type="entry name" value="Glyco_hydro_2"/>
</dbReference>
<dbReference type="GO" id="GO:0004553">
    <property type="term" value="F:hydrolase activity, hydrolyzing O-glycosyl compounds"/>
    <property type="evidence" value="ECO:0007669"/>
    <property type="project" value="InterPro"/>
</dbReference>
<dbReference type="OrthoDB" id="9758603at2"/>
<dbReference type="Pfam" id="PF00703">
    <property type="entry name" value="Glyco_hydro_2"/>
    <property type="match status" value="1"/>
</dbReference>
<accession>A0A4S1WCC1</accession>
<dbReference type="AlphaFoldDB" id="A0A4S1WCC1"/>
<evidence type="ECO:0000313" key="11">
    <source>
        <dbReference type="Proteomes" id="UP000309848"/>
    </source>
</evidence>
<dbReference type="SUPFAM" id="SSF49303">
    <property type="entry name" value="beta-Galactosidase/glucuronidase domain"/>
    <property type="match status" value="1"/>
</dbReference>
<sequence length="815" mass="88637">MDRVPRQFRRRQPYLRGRAGQGGGEVRAAFGAGVAFALGLAAPALAQPTERVSIDKDWRLQIGDQVDAMAPALDDSGWKQVDVPHDWAIAGPFDQTARATGSGGWLPTGVAWYRKHFRLPEGARGRRVFVELDGVMDRAGVWINGQHVGYRPNGYSSVRYELTPFLKPDGDNVLAVRADTSAQPASRWYAGGGIYRHARLAISGDVHFEPWGVAVRPSLTDRSAGAQIAIVASVRNAADAAGRGKLAVVIRAPDGSVVARGEGSEAALDGARSTELQARLRVDDPRLWDPRDPALYTAEVTLTGADGKVLDRQTERFGIRDARFEAASGFWLNGRNLKLKGVAIHADGGAFGMAVPLAMYERRLRGLMKLGVNAVRTAHHPFSPEFLDLCDRLGLIVMDEAFDMWTVAKNPNDYHLFFTDWSSIDARDFARRDRNHPSVVIWSIGNEIHDTPYPLVAKSIVERLMKIFHAEDPTRPVTMALFRPNTTKDYENGLADMLDVVGQNYRENELAKAHADKPSRKIIGTENSKNRGSWVIVRDNPAYAGMFLWTGVDYLGEADRAGWPVIGNPSGLTDRTDFVKPIGWERASWWAETPVVKITRRVTEVIDTSELPTMVGVAMPQPRGPGALRDWSPENRAPHNEAVEAYSNAASVELLLNGRSLGSKPRPADDSARRWEVPFEAGAIRAVARDASGKIVGNDELRSAGAPAAIRLTAEAPAMGGGFDDLGFVRVEVVDARGVVVPGAADRVRIAVEGPGRLVAYDNGSPTEHTPFAWPERPVFGGNALAMLRGTGHGTVRVRATAPGLKAGTATITAR</sequence>
<dbReference type="Pfam" id="PF18565">
    <property type="entry name" value="Glyco_hydro2_C5"/>
    <property type="match status" value="1"/>
</dbReference>
<dbReference type="Pfam" id="PF16355">
    <property type="entry name" value="DUF4982"/>
    <property type="match status" value="1"/>
</dbReference>
<evidence type="ECO:0000259" key="6">
    <source>
        <dbReference type="Pfam" id="PF02836"/>
    </source>
</evidence>
<feature type="domain" description="Glycoside hydrolase family 2 catalytic" evidence="6">
    <location>
        <begin position="329"/>
        <end position="528"/>
    </location>
</feature>
<evidence type="ECO:0000256" key="1">
    <source>
        <dbReference type="ARBA" id="ARBA00007401"/>
    </source>
</evidence>
<dbReference type="Gene3D" id="2.60.40.10">
    <property type="entry name" value="Immunoglobulins"/>
    <property type="match status" value="3"/>
</dbReference>
<dbReference type="InterPro" id="IPR040605">
    <property type="entry name" value="Glyco_hydro2_dom5"/>
</dbReference>
<dbReference type="PANTHER" id="PTHR42732:SF1">
    <property type="entry name" value="BETA-MANNOSIDASE"/>
    <property type="match status" value="1"/>
</dbReference>
<dbReference type="InterPro" id="IPR051913">
    <property type="entry name" value="GH2_Domain-Containing"/>
</dbReference>
<comment type="caution">
    <text evidence="10">The sequence shown here is derived from an EMBL/GenBank/DDBJ whole genome shotgun (WGS) entry which is preliminary data.</text>
</comment>
<dbReference type="InterPro" id="IPR013783">
    <property type="entry name" value="Ig-like_fold"/>
</dbReference>
<dbReference type="SUPFAM" id="SSF49785">
    <property type="entry name" value="Galactose-binding domain-like"/>
    <property type="match status" value="1"/>
</dbReference>
<keyword evidence="3" id="KW-0326">Glycosidase</keyword>
<evidence type="ECO:0000256" key="2">
    <source>
        <dbReference type="ARBA" id="ARBA00022801"/>
    </source>
</evidence>
<dbReference type="InterPro" id="IPR032311">
    <property type="entry name" value="DUF4982"/>
</dbReference>
<feature type="domain" description="Glycoside hydrolase family 2 immunoglobulin-like beta-sandwich" evidence="5">
    <location>
        <begin position="212"/>
        <end position="320"/>
    </location>
</feature>
<dbReference type="InterPro" id="IPR008979">
    <property type="entry name" value="Galactose-bd-like_sf"/>
</dbReference>
<dbReference type="PANTHER" id="PTHR42732">
    <property type="entry name" value="BETA-GALACTOSIDASE"/>
    <property type="match status" value="1"/>
</dbReference>
<evidence type="ECO:0000259" key="5">
    <source>
        <dbReference type="Pfam" id="PF00703"/>
    </source>
</evidence>
<name>A0A4S1WCC1_9SPHN</name>
<evidence type="ECO:0000259" key="9">
    <source>
        <dbReference type="Pfam" id="PF22666"/>
    </source>
</evidence>
<dbReference type="InterPro" id="IPR036156">
    <property type="entry name" value="Beta-gal/glucu_dom_sf"/>
</dbReference>
<dbReference type="PRINTS" id="PR00132">
    <property type="entry name" value="GLHYDRLASE2"/>
</dbReference>
<dbReference type="InterPro" id="IPR023232">
    <property type="entry name" value="Glyco_hydro_2_AS"/>
</dbReference>
<dbReference type="GO" id="GO:0005975">
    <property type="term" value="P:carbohydrate metabolic process"/>
    <property type="evidence" value="ECO:0007669"/>
    <property type="project" value="InterPro"/>
</dbReference>
<dbReference type="InterPro" id="IPR017853">
    <property type="entry name" value="GH"/>
</dbReference>
<feature type="region of interest" description="Disordered" evidence="4">
    <location>
        <begin position="1"/>
        <end position="22"/>
    </location>
</feature>
<dbReference type="PROSITE" id="PS00608">
    <property type="entry name" value="GLYCOSYL_HYDROL_F2_2"/>
    <property type="match status" value="1"/>
</dbReference>
<evidence type="ECO:0000256" key="3">
    <source>
        <dbReference type="ARBA" id="ARBA00023295"/>
    </source>
</evidence>
<dbReference type="InterPro" id="IPR054593">
    <property type="entry name" value="Beta-mannosidase-like_N2"/>
</dbReference>
<dbReference type="InterPro" id="IPR006102">
    <property type="entry name" value="Ig-like_GH2"/>
</dbReference>
<keyword evidence="11" id="KW-1185">Reference proteome</keyword>
<dbReference type="Gene3D" id="2.60.120.260">
    <property type="entry name" value="Galactose-binding domain-like"/>
    <property type="match status" value="1"/>
</dbReference>
<dbReference type="Proteomes" id="UP000309848">
    <property type="component" value="Unassembled WGS sequence"/>
</dbReference>
<comment type="similarity">
    <text evidence="1">Belongs to the glycosyl hydrolase 2 family.</text>
</comment>
<dbReference type="Gene3D" id="3.20.20.80">
    <property type="entry name" value="Glycosidases"/>
    <property type="match status" value="1"/>
</dbReference>
<evidence type="ECO:0000256" key="4">
    <source>
        <dbReference type="SAM" id="MobiDB-lite"/>
    </source>
</evidence>
<protein>
    <submittedName>
        <fullName evidence="10">Glycoside hydrolase family 2 protein</fullName>
    </submittedName>
</protein>
<feature type="domain" description="DUF4982" evidence="7">
    <location>
        <begin position="643"/>
        <end position="696"/>
    </location>
</feature>
<feature type="domain" description="Glycoside hydrolase family 2" evidence="8">
    <location>
        <begin position="710"/>
        <end position="810"/>
    </location>
</feature>
<proteinExistence type="inferred from homology"/>
<organism evidence="10 11">
    <name type="scientific">Sphingomonas naasensis</name>
    <dbReference type="NCBI Taxonomy" id="1344951"/>
    <lineage>
        <taxon>Bacteria</taxon>
        <taxon>Pseudomonadati</taxon>
        <taxon>Pseudomonadota</taxon>
        <taxon>Alphaproteobacteria</taxon>
        <taxon>Sphingomonadales</taxon>
        <taxon>Sphingomonadaceae</taxon>
        <taxon>Sphingomonas</taxon>
    </lineage>
</organism>
<reference evidence="10 11" key="1">
    <citation type="submission" date="2019-04" db="EMBL/GenBank/DDBJ databases">
        <title>Sphingomonas psychrotolerans sp. nov., isolated from soil in the Tianshan Mountains, Xinjiang, China.</title>
        <authorList>
            <person name="Luo Y."/>
            <person name="Sheng H."/>
        </authorList>
    </citation>
    <scope>NUCLEOTIDE SEQUENCE [LARGE SCALE GENOMIC DNA]</scope>
    <source>
        <strain evidence="10 11">KIS18-15</strain>
    </source>
</reference>
<gene>
    <name evidence="10" type="ORF">E5A74_13890</name>
</gene>
<feature type="compositionally biased region" description="Basic residues" evidence="4">
    <location>
        <begin position="1"/>
        <end position="13"/>
    </location>
</feature>
<dbReference type="EMBL" id="SRXU01000006">
    <property type="protein sequence ID" value="TGX40601.1"/>
    <property type="molecule type" value="Genomic_DNA"/>
</dbReference>
<evidence type="ECO:0000259" key="8">
    <source>
        <dbReference type="Pfam" id="PF18565"/>
    </source>
</evidence>
<keyword evidence="2 10" id="KW-0378">Hydrolase</keyword>
<dbReference type="Pfam" id="PF22666">
    <property type="entry name" value="Glyco_hydro_2_N2"/>
    <property type="match status" value="1"/>
</dbReference>
<dbReference type="Pfam" id="PF02836">
    <property type="entry name" value="Glyco_hydro_2_C"/>
    <property type="match status" value="1"/>
</dbReference>
<feature type="domain" description="Beta-mannosidase-like galactose-binding" evidence="9">
    <location>
        <begin position="105"/>
        <end position="183"/>
    </location>
</feature>
<evidence type="ECO:0000259" key="7">
    <source>
        <dbReference type="Pfam" id="PF16355"/>
    </source>
</evidence>
<dbReference type="SUPFAM" id="SSF51445">
    <property type="entry name" value="(Trans)glycosidases"/>
    <property type="match status" value="1"/>
</dbReference>
<dbReference type="InterPro" id="IPR006103">
    <property type="entry name" value="Glyco_hydro_2_cat"/>
</dbReference>
<evidence type="ECO:0000313" key="10">
    <source>
        <dbReference type="EMBL" id="TGX40601.1"/>
    </source>
</evidence>